<feature type="domain" description="CMP/dCMP-type deaminase" evidence="9">
    <location>
        <begin position="14"/>
        <end position="142"/>
    </location>
</feature>
<dbReference type="InterPro" id="IPR016192">
    <property type="entry name" value="APOBEC/CMP_deaminase_Zn-bd"/>
</dbReference>
<evidence type="ECO:0000259" key="9">
    <source>
        <dbReference type="PROSITE" id="PS51747"/>
    </source>
</evidence>
<evidence type="ECO:0000256" key="7">
    <source>
        <dbReference type="ARBA" id="ARBA00048045"/>
    </source>
</evidence>
<dbReference type="PANTHER" id="PTHR11079:SF202">
    <property type="entry name" value="TRNA-SPECIFIC ADENOSINE DEAMINASE"/>
    <property type="match status" value="1"/>
</dbReference>
<keyword evidence="11" id="KW-1185">Reference proteome</keyword>
<comment type="subunit">
    <text evidence="2 8">Homodimer.</text>
</comment>
<feature type="binding site" evidence="8">
    <location>
        <position position="65"/>
    </location>
    <ligand>
        <name>Zn(2+)</name>
        <dbReference type="ChEBI" id="CHEBI:29105"/>
        <note>catalytic</note>
    </ligand>
</feature>
<dbReference type="GO" id="GO:0052717">
    <property type="term" value="F:tRNA-specific adenosine-34 deaminase activity"/>
    <property type="evidence" value="ECO:0007669"/>
    <property type="project" value="UniProtKB-UniRule"/>
</dbReference>
<keyword evidence="6 8" id="KW-0862">Zinc</keyword>
<sequence>MNQDIPPANRSQEELDAYFMGEAIAQAKLAWASGEVPVGAVLVKDGEIIARGFNQPIGEHDPSAHAEIVTLRQAGEILGNYRLPDCQLYVTLEPCVMCSGAMMHARLSRIVFGAHDHKTGACGSIVNLFQEEKLNHHATVVSGVLAEDCVQLLKDFFAERRRAAVESRENANLSNRDEQRESST</sequence>
<name>A0A923KS36_9BURK</name>
<dbReference type="FunFam" id="3.40.140.10:FF:000005">
    <property type="entry name" value="tRNA-specific adenosine deaminase"/>
    <property type="match status" value="1"/>
</dbReference>
<feature type="binding site" evidence="8">
    <location>
        <position position="98"/>
    </location>
    <ligand>
        <name>Zn(2+)</name>
        <dbReference type="ChEBI" id="CHEBI:29105"/>
        <note>catalytic</note>
    </ligand>
</feature>
<reference evidence="10" key="1">
    <citation type="submission" date="2020-08" db="EMBL/GenBank/DDBJ databases">
        <title>Novel species isolated from subtropical streams in China.</title>
        <authorList>
            <person name="Lu H."/>
        </authorList>
    </citation>
    <scope>NUCLEOTIDE SEQUENCE</scope>
    <source>
        <strain evidence="10">LX22W</strain>
    </source>
</reference>
<accession>A0A923KS36</accession>
<comment type="cofactor">
    <cofactor evidence="8">
        <name>Zn(2+)</name>
        <dbReference type="ChEBI" id="CHEBI:29105"/>
    </cofactor>
    <text evidence="8">Binds 1 zinc ion per subunit.</text>
</comment>
<dbReference type="Gene3D" id="3.40.140.10">
    <property type="entry name" value="Cytidine Deaminase, domain 2"/>
    <property type="match status" value="1"/>
</dbReference>
<feature type="binding site" evidence="8">
    <location>
        <position position="95"/>
    </location>
    <ligand>
        <name>Zn(2+)</name>
        <dbReference type="ChEBI" id="CHEBI:29105"/>
        <note>catalytic</note>
    </ligand>
</feature>
<dbReference type="Proteomes" id="UP000627446">
    <property type="component" value="Unassembled WGS sequence"/>
</dbReference>
<organism evidence="10 11">
    <name type="scientific">Undibacterium nitidum</name>
    <dbReference type="NCBI Taxonomy" id="2762298"/>
    <lineage>
        <taxon>Bacteria</taxon>
        <taxon>Pseudomonadati</taxon>
        <taxon>Pseudomonadota</taxon>
        <taxon>Betaproteobacteria</taxon>
        <taxon>Burkholderiales</taxon>
        <taxon>Oxalobacteraceae</taxon>
        <taxon>Undibacterium</taxon>
    </lineage>
</organism>
<dbReference type="EC" id="3.5.4.33" evidence="8"/>
<dbReference type="EMBL" id="JACOFZ010000001">
    <property type="protein sequence ID" value="MBC3879932.1"/>
    <property type="molecule type" value="Genomic_DNA"/>
</dbReference>
<evidence type="ECO:0000256" key="6">
    <source>
        <dbReference type="ARBA" id="ARBA00022833"/>
    </source>
</evidence>
<keyword evidence="5 8" id="KW-0378">Hydrolase</keyword>
<dbReference type="PROSITE" id="PS51747">
    <property type="entry name" value="CYT_DCMP_DEAMINASES_2"/>
    <property type="match status" value="1"/>
</dbReference>
<protein>
    <recommendedName>
        <fullName evidence="8">tRNA-specific adenosine deaminase</fullName>
        <ecNumber evidence="8">3.5.4.33</ecNumber>
    </recommendedName>
</protein>
<dbReference type="AlphaFoldDB" id="A0A923KS36"/>
<dbReference type="PROSITE" id="PS00903">
    <property type="entry name" value="CYT_DCMP_DEAMINASES_1"/>
    <property type="match status" value="1"/>
</dbReference>
<dbReference type="PANTHER" id="PTHR11079">
    <property type="entry name" value="CYTOSINE DEAMINASE FAMILY MEMBER"/>
    <property type="match status" value="1"/>
</dbReference>
<gene>
    <name evidence="8 10" type="primary">tadA</name>
    <name evidence="10" type="ORF">H8K36_00960</name>
</gene>
<dbReference type="InterPro" id="IPR028883">
    <property type="entry name" value="tRNA_aden_deaminase"/>
</dbReference>
<dbReference type="CDD" id="cd01285">
    <property type="entry name" value="nucleoside_deaminase"/>
    <property type="match status" value="1"/>
</dbReference>
<dbReference type="NCBIfam" id="NF008113">
    <property type="entry name" value="PRK10860.1"/>
    <property type="match status" value="1"/>
</dbReference>
<dbReference type="GO" id="GO:0002100">
    <property type="term" value="P:tRNA wobble adenosine to inosine editing"/>
    <property type="evidence" value="ECO:0007669"/>
    <property type="project" value="UniProtKB-UniRule"/>
</dbReference>
<dbReference type="Pfam" id="PF00383">
    <property type="entry name" value="dCMP_cyt_deam_1"/>
    <property type="match status" value="1"/>
</dbReference>
<comment type="function">
    <text evidence="8">Catalyzes the deamination of adenosine to inosine at the wobble position 34 of tRNA(Arg2).</text>
</comment>
<evidence type="ECO:0000256" key="4">
    <source>
        <dbReference type="ARBA" id="ARBA00022723"/>
    </source>
</evidence>
<dbReference type="HAMAP" id="MF_00972">
    <property type="entry name" value="tRNA_aden_deaminase"/>
    <property type="match status" value="1"/>
</dbReference>
<evidence type="ECO:0000313" key="11">
    <source>
        <dbReference type="Proteomes" id="UP000627446"/>
    </source>
</evidence>
<dbReference type="SUPFAM" id="SSF53927">
    <property type="entry name" value="Cytidine deaminase-like"/>
    <property type="match status" value="1"/>
</dbReference>
<dbReference type="InterPro" id="IPR002125">
    <property type="entry name" value="CMP_dCMP_dom"/>
</dbReference>
<evidence type="ECO:0000256" key="2">
    <source>
        <dbReference type="ARBA" id="ARBA00011738"/>
    </source>
</evidence>
<dbReference type="GO" id="GO:0008270">
    <property type="term" value="F:zinc ion binding"/>
    <property type="evidence" value="ECO:0007669"/>
    <property type="project" value="UniProtKB-UniRule"/>
</dbReference>
<keyword evidence="3 8" id="KW-0819">tRNA processing</keyword>
<comment type="similarity">
    <text evidence="1">Belongs to the cytidine and deoxycytidylate deaminase family. ADAT2 subfamily.</text>
</comment>
<comment type="catalytic activity">
    <reaction evidence="7 8">
        <text>adenosine(34) in tRNA + H2O + H(+) = inosine(34) in tRNA + NH4(+)</text>
        <dbReference type="Rhea" id="RHEA:43168"/>
        <dbReference type="Rhea" id="RHEA-COMP:10373"/>
        <dbReference type="Rhea" id="RHEA-COMP:10374"/>
        <dbReference type="ChEBI" id="CHEBI:15377"/>
        <dbReference type="ChEBI" id="CHEBI:15378"/>
        <dbReference type="ChEBI" id="CHEBI:28938"/>
        <dbReference type="ChEBI" id="CHEBI:74411"/>
        <dbReference type="ChEBI" id="CHEBI:82852"/>
        <dbReference type="EC" id="3.5.4.33"/>
    </reaction>
</comment>
<dbReference type="RefSeq" id="WP_186915510.1">
    <property type="nucleotide sequence ID" value="NZ_JACOFZ010000001.1"/>
</dbReference>
<evidence type="ECO:0000256" key="1">
    <source>
        <dbReference type="ARBA" id="ARBA00010669"/>
    </source>
</evidence>
<evidence type="ECO:0000313" key="10">
    <source>
        <dbReference type="EMBL" id="MBC3879932.1"/>
    </source>
</evidence>
<evidence type="ECO:0000256" key="8">
    <source>
        <dbReference type="HAMAP-Rule" id="MF_00972"/>
    </source>
</evidence>
<comment type="caution">
    <text evidence="10">The sequence shown here is derived from an EMBL/GenBank/DDBJ whole genome shotgun (WGS) entry which is preliminary data.</text>
</comment>
<evidence type="ECO:0000256" key="5">
    <source>
        <dbReference type="ARBA" id="ARBA00022801"/>
    </source>
</evidence>
<dbReference type="InterPro" id="IPR016193">
    <property type="entry name" value="Cytidine_deaminase-like"/>
</dbReference>
<proteinExistence type="inferred from homology"/>
<keyword evidence="4 8" id="KW-0479">Metal-binding</keyword>
<feature type="active site" description="Proton donor" evidence="8">
    <location>
        <position position="67"/>
    </location>
</feature>
<evidence type="ECO:0000256" key="3">
    <source>
        <dbReference type="ARBA" id="ARBA00022694"/>
    </source>
</evidence>